<dbReference type="RefSeq" id="WP_181021234.1">
    <property type="nucleotide sequence ID" value="NZ_PHNF01000003.1"/>
</dbReference>
<proteinExistence type="predicted"/>
<dbReference type="AlphaFoldDB" id="A0A2S5REC2"/>
<dbReference type="CDD" id="cd00085">
    <property type="entry name" value="HNHc"/>
    <property type="match status" value="1"/>
</dbReference>
<keyword evidence="1" id="KW-0255">Endonuclease</keyword>
<organism evidence="1 2">
    <name type="scientific">Mesoplasma corruscae</name>
    <dbReference type="NCBI Taxonomy" id="216874"/>
    <lineage>
        <taxon>Bacteria</taxon>
        <taxon>Bacillati</taxon>
        <taxon>Mycoplasmatota</taxon>
        <taxon>Mollicutes</taxon>
        <taxon>Entomoplasmatales</taxon>
        <taxon>Entomoplasmataceae</taxon>
        <taxon>Mesoplasma</taxon>
    </lineage>
</organism>
<sequence>MNNNEFRNFTEEELYKKLNNKILPIQLSARHGTKYKRKNNDKDKINSGYYDIHLGTWNSNKDKQEQPYLFLNLFEVLKKEYYNDNYIEMNLCKKNIKEYIKEAKKEVLIQKNDFINYEETIKFNENNYNSNIKIYIKIQPSGFKTKKALPDWDYNDSRVQCNFFEMVKNELVPWGEKSIILKDLFIGGLTNIYLDFRSKTMVLKNTKKEIKSLDNILDNSNLDEDIFENYQSSLFAKADTIAPEFENEEIRTLDNIWDNSNLDEDIFENYQSSLFAKSDTIAPEFKNEELEHIFTETKKKLSRNVTLRKQYYDSSKKCELCFVENTFLVNDKNENYFEIHHLIPHNKKMYELYKKEYGENIRTFDYWNNLVSLCPNCHRKVHFSKEEEQKKSLEKLLLSKRTHNFIESYGMIEIEWLLKAYKEILKKKWG</sequence>
<name>A0A2S5REC2_9MOLU</name>
<dbReference type="Gene3D" id="1.10.30.50">
    <property type="match status" value="1"/>
</dbReference>
<evidence type="ECO:0000313" key="1">
    <source>
        <dbReference type="EMBL" id="PPE05661.1"/>
    </source>
</evidence>
<keyword evidence="1" id="KW-0540">Nuclease</keyword>
<protein>
    <submittedName>
        <fullName evidence="1">HNH endonuclease</fullName>
    </submittedName>
</protein>
<comment type="caution">
    <text evidence="1">The sequence shown here is derived from an EMBL/GenBank/DDBJ whole genome shotgun (WGS) entry which is preliminary data.</text>
</comment>
<accession>A0A2S5REC2</accession>
<keyword evidence="2" id="KW-1185">Reference proteome</keyword>
<reference evidence="1 2" key="1">
    <citation type="submission" date="2017-11" db="EMBL/GenBank/DDBJ databases">
        <title>Genome sequence of Mesoplasma corruscae ELCA-2 (ATCC 49579).</title>
        <authorList>
            <person name="Lo W.-S."/>
            <person name="Kuo C.-H."/>
        </authorList>
    </citation>
    <scope>NUCLEOTIDE SEQUENCE [LARGE SCALE GENOMIC DNA]</scope>
    <source>
        <strain evidence="1 2">ELCA-2</strain>
    </source>
</reference>
<keyword evidence="1" id="KW-0378">Hydrolase</keyword>
<dbReference type="EMBL" id="PHNF01000003">
    <property type="protein sequence ID" value="PPE05661.1"/>
    <property type="molecule type" value="Genomic_DNA"/>
</dbReference>
<dbReference type="Proteomes" id="UP000239785">
    <property type="component" value="Unassembled WGS sequence"/>
</dbReference>
<dbReference type="InterPro" id="IPR003615">
    <property type="entry name" value="HNH_nuc"/>
</dbReference>
<dbReference type="GO" id="GO:0004519">
    <property type="term" value="F:endonuclease activity"/>
    <property type="evidence" value="ECO:0007669"/>
    <property type="project" value="UniProtKB-KW"/>
</dbReference>
<gene>
    <name evidence="1" type="ORF">MCORR_v1c06890</name>
</gene>
<evidence type="ECO:0000313" key="2">
    <source>
        <dbReference type="Proteomes" id="UP000239785"/>
    </source>
</evidence>